<gene>
    <name evidence="2" type="ORF">AMATHDRAFT_149669</name>
</gene>
<accession>A0A2A9NJU8</accession>
<dbReference type="PANTHER" id="PTHR10562">
    <property type="entry name" value="SMALL UBIQUITIN-RELATED MODIFIER"/>
    <property type="match status" value="1"/>
</dbReference>
<dbReference type="InterPro" id="IPR029071">
    <property type="entry name" value="Ubiquitin-like_domsf"/>
</dbReference>
<evidence type="ECO:0000313" key="2">
    <source>
        <dbReference type="EMBL" id="PFH48527.1"/>
    </source>
</evidence>
<proteinExistence type="predicted"/>
<dbReference type="CDD" id="cd01763">
    <property type="entry name" value="Ubl_SUMO_like"/>
    <property type="match status" value="1"/>
</dbReference>
<dbReference type="STRING" id="703135.A0A2A9NJU8"/>
<dbReference type="AlphaFoldDB" id="A0A2A9NJU8"/>
<dbReference type="InterPro" id="IPR022617">
    <property type="entry name" value="Rad60/SUMO-like_dom"/>
</dbReference>
<evidence type="ECO:0000313" key="3">
    <source>
        <dbReference type="Proteomes" id="UP000242287"/>
    </source>
</evidence>
<name>A0A2A9NJU8_9AGAR</name>
<evidence type="ECO:0000259" key="1">
    <source>
        <dbReference type="Pfam" id="PF11976"/>
    </source>
</evidence>
<dbReference type="OrthoDB" id="442921at2759"/>
<dbReference type="Pfam" id="PF11976">
    <property type="entry name" value="Rad60-SLD"/>
    <property type="match status" value="1"/>
</dbReference>
<keyword evidence="3" id="KW-1185">Reference proteome</keyword>
<sequence length="145" mass="16175">MSQDGEGGDVKPKLNLIINYEGSQITVKVKSSMKFQKIFNAAEQRFNKQGGTFRFSYEGNRVLAEQTPEELGMEDGDQIDAFLQQASLYILCSSAVKLKMNYIRSAEGHPIDSSNANTIDVQGLYSSYLNKLCFTTGISQYITLH</sequence>
<dbReference type="EMBL" id="KZ302059">
    <property type="protein sequence ID" value="PFH48527.1"/>
    <property type="molecule type" value="Genomic_DNA"/>
</dbReference>
<dbReference type="Proteomes" id="UP000242287">
    <property type="component" value="Unassembled WGS sequence"/>
</dbReference>
<dbReference type="Gene3D" id="3.10.20.90">
    <property type="entry name" value="Phosphatidylinositol 3-kinase Catalytic Subunit, Chain A, domain 1"/>
    <property type="match status" value="1"/>
</dbReference>
<dbReference type="SUPFAM" id="SSF54236">
    <property type="entry name" value="Ubiquitin-like"/>
    <property type="match status" value="1"/>
</dbReference>
<reference evidence="2 3" key="1">
    <citation type="submission" date="2014-02" db="EMBL/GenBank/DDBJ databases">
        <title>Transposable element dynamics among asymbiotic and ectomycorrhizal Amanita fungi.</title>
        <authorList>
            <consortium name="DOE Joint Genome Institute"/>
            <person name="Hess J."/>
            <person name="Skrede I."/>
            <person name="Wolfe B."/>
            <person name="LaButti K."/>
            <person name="Ohm R.A."/>
            <person name="Grigoriev I.V."/>
            <person name="Pringle A."/>
        </authorList>
    </citation>
    <scope>NUCLEOTIDE SEQUENCE [LARGE SCALE GENOMIC DNA]</scope>
    <source>
        <strain evidence="2 3">SKay4041</strain>
    </source>
</reference>
<organism evidence="2 3">
    <name type="scientific">Amanita thiersii Skay4041</name>
    <dbReference type="NCBI Taxonomy" id="703135"/>
    <lineage>
        <taxon>Eukaryota</taxon>
        <taxon>Fungi</taxon>
        <taxon>Dikarya</taxon>
        <taxon>Basidiomycota</taxon>
        <taxon>Agaricomycotina</taxon>
        <taxon>Agaricomycetes</taxon>
        <taxon>Agaricomycetidae</taxon>
        <taxon>Agaricales</taxon>
        <taxon>Pluteineae</taxon>
        <taxon>Amanitaceae</taxon>
        <taxon>Amanita</taxon>
    </lineage>
</organism>
<protein>
    <recommendedName>
        <fullName evidence="1">Rad60/SUMO-like domain-containing protein</fullName>
    </recommendedName>
</protein>
<feature type="domain" description="Rad60/SUMO-like" evidence="1">
    <location>
        <begin position="19"/>
        <end position="82"/>
    </location>
</feature>